<comment type="caution">
    <text evidence="1">The sequence shown here is derived from an EMBL/GenBank/DDBJ whole genome shotgun (WGS) entry which is preliminary data.</text>
</comment>
<name>A0A941IBV6_9BACI</name>
<sequence length="51" mass="5673">MNTLAIAGLLAALSLFEKQVEEFVSRETLLTQMLVNELQAISGVTCYRIDK</sequence>
<proteinExistence type="predicted"/>
<organism evidence="1 2">
    <name type="scientific">Virgibacillus salarius</name>
    <dbReference type="NCBI Taxonomy" id="447199"/>
    <lineage>
        <taxon>Bacteria</taxon>
        <taxon>Bacillati</taxon>
        <taxon>Bacillota</taxon>
        <taxon>Bacilli</taxon>
        <taxon>Bacillales</taxon>
        <taxon>Bacillaceae</taxon>
        <taxon>Virgibacillus</taxon>
    </lineage>
</organism>
<evidence type="ECO:0000313" key="1">
    <source>
        <dbReference type="EMBL" id="MBR7796831.1"/>
    </source>
</evidence>
<dbReference type="EMBL" id="JAGSOT010000035">
    <property type="protein sequence ID" value="MBR7796831.1"/>
    <property type="molecule type" value="Genomic_DNA"/>
</dbReference>
<reference evidence="1" key="1">
    <citation type="submission" date="2021-04" db="EMBL/GenBank/DDBJ databases">
        <title>Isolation and polyphasic classification of algal microorganism.</title>
        <authorList>
            <person name="Wang S."/>
        </authorList>
    </citation>
    <scope>NUCLEOTIDE SEQUENCE</scope>
    <source>
        <strain evidence="1">720a</strain>
    </source>
</reference>
<keyword evidence="2" id="KW-1185">Reference proteome</keyword>
<dbReference type="SUPFAM" id="SSF53383">
    <property type="entry name" value="PLP-dependent transferases"/>
    <property type="match status" value="1"/>
</dbReference>
<accession>A0A941IBV6</accession>
<dbReference type="Proteomes" id="UP000675284">
    <property type="component" value="Unassembled WGS sequence"/>
</dbReference>
<dbReference type="RefSeq" id="WP_161629253.1">
    <property type="nucleotide sequence ID" value="NZ_CP115959.1"/>
</dbReference>
<dbReference type="InterPro" id="IPR015424">
    <property type="entry name" value="PyrdxlP-dep_Trfase"/>
</dbReference>
<protein>
    <submittedName>
        <fullName evidence="1">Uncharacterized protein</fullName>
    </submittedName>
</protein>
<evidence type="ECO:0000313" key="2">
    <source>
        <dbReference type="Proteomes" id="UP000675284"/>
    </source>
</evidence>
<gene>
    <name evidence="1" type="ORF">KCX74_12345</name>
</gene>
<dbReference type="AlphaFoldDB" id="A0A941IBV6"/>